<dbReference type="STRING" id="930990.A0A067MW54"/>
<proteinExistence type="predicted"/>
<dbReference type="EMBL" id="KL198018">
    <property type="protein sequence ID" value="KDQ19978.1"/>
    <property type="molecule type" value="Genomic_DNA"/>
</dbReference>
<keyword evidence="3" id="KW-1185">Reference proteome</keyword>
<protein>
    <recommendedName>
        <fullName evidence="1">Thioesterase domain-containing protein</fullName>
    </recommendedName>
</protein>
<dbReference type="OrthoDB" id="329835at2759"/>
<dbReference type="AlphaFoldDB" id="A0A067MW54"/>
<gene>
    <name evidence="2" type="ORF">BOTBODRAFT_27384</name>
</gene>
<dbReference type="SUPFAM" id="SSF53474">
    <property type="entry name" value="alpha/beta-Hydrolases"/>
    <property type="match status" value="1"/>
</dbReference>
<dbReference type="Proteomes" id="UP000027195">
    <property type="component" value="Unassembled WGS sequence"/>
</dbReference>
<evidence type="ECO:0000313" key="2">
    <source>
        <dbReference type="EMBL" id="KDQ19978.1"/>
    </source>
</evidence>
<accession>A0A067MW54</accession>
<dbReference type="InterPro" id="IPR001031">
    <property type="entry name" value="Thioesterase"/>
</dbReference>
<name>A0A067MW54_BOTB1</name>
<evidence type="ECO:0000259" key="1">
    <source>
        <dbReference type="Pfam" id="PF00975"/>
    </source>
</evidence>
<feature type="domain" description="Thioesterase" evidence="1">
    <location>
        <begin position="23"/>
        <end position="251"/>
    </location>
</feature>
<reference evidence="3" key="1">
    <citation type="journal article" date="2014" name="Proc. Natl. Acad. Sci. U.S.A.">
        <title>Extensive sampling of basidiomycete genomes demonstrates inadequacy of the white-rot/brown-rot paradigm for wood decay fungi.</title>
        <authorList>
            <person name="Riley R."/>
            <person name="Salamov A.A."/>
            <person name="Brown D.W."/>
            <person name="Nagy L.G."/>
            <person name="Floudas D."/>
            <person name="Held B.W."/>
            <person name="Levasseur A."/>
            <person name="Lombard V."/>
            <person name="Morin E."/>
            <person name="Otillar R."/>
            <person name="Lindquist E.A."/>
            <person name="Sun H."/>
            <person name="LaButti K.M."/>
            <person name="Schmutz J."/>
            <person name="Jabbour D."/>
            <person name="Luo H."/>
            <person name="Baker S.E."/>
            <person name="Pisabarro A.G."/>
            <person name="Walton J.D."/>
            <person name="Blanchette R.A."/>
            <person name="Henrissat B."/>
            <person name="Martin F."/>
            <person name="Cullen D."/>
            <person name="Hibbett D.S."/>
            <person name="Grigoriev I.V."/>
        </authorList>
    </citation>
    <scope>NUCLEOTIDE SEQUENCE [LARGE SCALE GENOMIC DNA]</scope>
    <source>
        <strain evidence="3">FD-172 SS1</strain>
    </source>
</reference>
<dbReference type="Gene3D" id="3.40.50.1820">
    <property type="entry name" value="alpha/beta hydrolase"/>
    <property type="match status" value="1"/>
</dbReference>
<dbReference type="InterPro" id="IPR029058">
    <property type="entry name" value="AB_hydrolase_fold"/>
</dbReference>
<sequence>MPVDIQIPTIIEIALSEGSPSTPLFLIHPGAGLAVPYCHLGASTSRPIYGISNTFIARDIVFSSVPEAAKAYIAEIEAGDYFPPGPRRWMLGGWSYGGVVALEMAAQLIERGDTIEGIILIDSVHPTGIYNAVDFENPEAYDYSSADRSIKSGASGKPSDLDQQLNDYLRTCYRHAESVLSRFTPRPLPSSTVPVHLIKAGKLGPFSRGISTSVRMTRIKKHMDLRNGWSQELVPKMEVVKVDCTHDDMFTKPGLEMVQKAFDDIMAKFDS</sequence>
<dbReference type="HOGENOM" id="CLU_906724_0_0_1"/>
<evidence type="ECO:0000313" key="3">
    <source>
        <dbReference type="Proteomes" id="UP000027195"/>
    </source>
</evidence>
<dbReference type="Pfam" id="PF00975">
    <property type="entry name" value="Thioesterase"/>
    <property type="match status" value="1"/>
</dbReference>
<dbReference type="InParanoid" id="A0A067MW54"/>
<organism evidence="2 3">
    <name type="scientific">Botryobasidium botryosum (strain FD-172 SS1)</name>
    <dbReference type="NCBI Taxonomy" id="930990"/>
    <lineage>
        <taxon>Eukaryota</taxon>
        <taxon>Fungi</taxon>
        <taxon>Dikarya</taxon>
        <taxon>Basidiomycota</taxon>
        <taxon>Agaricomycotina</taxon>
        <taxon>Agaricomycetes</taxon>
        <taxon>Cantharellales</taxon>
        <taxon>Botryobasidiaceae</taxon>
        <taxon>Botryobasidium</taxon>
    </lineage>
</organism>